<dbReference type="InterPro" id="IPR037069">
    <property type="entry name" value="AcylCoA_DH/ox_N_sf"/>
</dbReference>
<evidence type="ECO:0000259" key="8">
    <source>
        <dbReference type="Pfam" id="PF02771"/>
    </source>
</evidence>
<dbReference type="GO" id="GO:0050660">
    <property type="term" value="F:flavin adenine dinucleotide binding"/>
    <property type="evidence" value="ECO:0007669"/>
    <property type="project" value="InterPro"/>
</dbReference>
<dbReference type="InterPro" id="IPR036250">
    <property type="entry name" value="AcylCo_DH-like_C"/>
</dbReference>
<dbReference type="InterPro" id="IPR046373">
    <property type="entry name" value="Acyl-CoA_Oxase/DH_mid-dom_sf"/>
</dbReference>
<gene>
    <name evidence="9" type="ORF">METZ01_LOCUS193763</name>
</gene>
<organism evidence="9">
    <name type="scientific">marine metagenome</name>
    <dbReference type="NCBI Taxonomy" id="408172"/>
    <lineage>
        <taxon>unclassified sequences</taxon>
        <taxon>metagenomes</taxon>
        <taxon>ecological metagenomes</taxon>
    </lineage>
</organism>
<dbReference type="Pfam" id="PF02770">
    <property type="entry name" value="Acyl-CoA_dh_M"/>
    <property type="match status" value="1"/>
</dbReference>
<name>A0A382DRT6_9ZZZZ</name>
<dbReference type="Gene3D" id="2.40.110.10">
    <property type="entry name" value="Butyryl-CoA Dehydrogenase, subunit A, domain 2"/>
    <property type="match status" value="1"/>
</dbReference>
<comment type="cofactor">
    <cofactor evidence="1">
        <name>FAD</name>
        <dbReference type="ChEBI" id="CHEBI:57692"/>
    </cofactor>
</comment>
<feature type="domain" description="Acyl-CoA oxidase/dehydrogenase middle" evidence="7">
    <location>
        <begin position="109"/>
        <end position="202"/>
    </location>
</feature>
<evidence type="ECO:0008006" key="10">
    <source>
        <dbReference type="Google" id="ProtNLM"/>
    </source>
</evidence>
<evidence type="ECO:0000259" key="7">
    <source>
        <dbReference type="Pfam" id="PF02770"/>
    </source>
</evidence>
<dbReference type="Gene3D" id="1.20.140.10">
    <property type="entry name" value="Butyryl-CoA Dehydrogenase, subunit A, domain 3"/>
    <property type="match status" value="1"/>
</dbReference>
<dbReference type="InterPro" id="IPR009100">
    <property type="entry name" value="AcylCoA_DH/oxidase_NM_dom_sf"/>
</dbReference>
<dbReference type="Gene3D" id="1.10.540.10">
    <property type="entry name" value="Acyl-CoA dehydrogenase/oxidase, N-terminal domain"/>
    <property type="match status" value="1"/>
</dbReference>
<feature type="non-terminal residue" evidence="9">
    <location>
        <position position="1"/>
    </location>
</feature>
<keyword evidence="5" id="KW-0560">Oxidoreductase</keyword>
<feature type="domain" description="Acyl-CoA dehydrogenase/oxidase N-terminal" evidence="8">
    <location>
        <begin position="21"/>
        <end position="105"/>
    </location>
</feature>
<dbReference type="GO" id="GO:0005886">
    <property type="term" value="C:plasma membrane"/>
    <property type="evidence" value="ECO:0007669"/>
    <property type="project" value="TreeGrafter"/>
</dbReference>
<proteinExistence type="inferred from homology"/>
<dbReference type="Pfam" id="PF00441">
    <property type="entry name" value="Acyl-CoA_dh_1"/>
    <property type="match status" value="1"/>
</dbReference>
<protein>
    <recommendedName>
        <fullName evidence="10">Acyl-CoA dehydrogenase</fullName>
    </recommendedName>
</protein>
<feature type="domain" description="Acyl-CoA dehydrogenase/oxidase C-terminal" evidence="6">
    <location>
        <begin position="214"/>
        <end position="362"/>
    </location>
</feature>
<dbReference type="InterPro" id="IPR009075">
    <property type="entry name" value="AcylCo_DH/oxidase_C"/>
</dbReference>
<evidence type="ECO:0000256" key="2">
    <source>
        <dbReference type="ARBA" id="ARBA00009347"/>
    </source>
</evidence>
<evidence type="ECO:0000256" key="3">
    <source>
        <dbReference type="ARBA" id="ARBA00022630"/>
    </source>
</evidence>
<dbReference type="InterPro" id="IPR013786">
    <property type="entry name" value="AcylCoA_DH/ox_N"/>
</dbReference>
<keyword evidence="3" id="KW-0285">Flavoprotein</keyword>
<evidence type="ECO:0000313" key="9">
    <source>
        <dbReference type="EMBL" id="SVB40909.1"/>
    </source>
</evidence>
<accession>A0A382DRT6</accession>
<dbReference type="AlphaFoldDB" id="A0A382DRT6"/>
<dbReference type="GO" id="GO:0016627">
    <property type="term" value="F:oxidoreductase activity, acting on the CH-CH group of donors"/>
    <property type="evidence" value="ECO:0007669"/>
    <property type="project" value="InterPro"/>
</dbReference>
<evidence type="ECO:0000259" key="6">
    <source>
        <dbReference type="Pfam" id="PF00441"/>
    </source>
</evidence>
<dbReference type="PANTHER" id="PTHR43292:SF3">
    <property type="entry name" value="ACYL-COA DEHYDROGENASE FADE29"/>
    <property type="match status" value="1"/>
</dbReference>
<dbReference type="Pfam" id="PF02771">
    <property type="entry name" value="Acyl-CoA_dh_N"/>
    <property type="match status" value="1"/>
</dbReference>
<dbReference type="EMBL" id="UINC01040685">
    <property type="protein sequence ID" value="SVB40909.1"/>
    <property type="molecule type" value="Genomic_DNA"/>
</dbReference>
<evidence type="ECO:0000256" key="1">
    <source>
        <dbReference type="ARBA" id="ARBA00001974"/>
    </source>
</evidence>
<dbReference type="SUPFAM" id="SSF47203">
    <property type="entry name" value="Acyl-CoA dehydrogenase C-terminal domain-like"/>
    <property type="match status" value="1"/>
</dbReference>
<dbReference type="InterPro" id="IPR052161">
    <property type="entry name" value="Mycobact_Acyl-CoA_DH"/>
</dbReference>
<sequence>CTFLKESVPESEQTTHGYFSESQYAFSRRLYKEMALKRWLTIGWPAEFGGGGKGFVEQAIFDEEIGYHRVQRVGITGLSFVGPALIRFGSTAQKAKYLPPIANGDVEYCQGFTEPNAGSDLASLEMTATKERNNYVLNGSKIYTSFYKHADYIYLLARTDLDVSKHRGISLFIVPSDEPGISYREVPFIIGESSAQIYFENVKVAFDSLIGDENQGWYYAMTTLDYERAQMERYARVRRTFDEFLHFCQAHGLTKEPIVQHKLAKLKMDFDTWKLLCWKVAWMQSENLLPNSEASSAFLFGTDQRLRFSQEASEILGFYSILLKGSDLTPMNGAIEGLTREALHMHGAGTQEIHRNIVAQRGLGLPR</sequence>
<dbReference type="PANTHER" id="PTHR43292">
    <property type="entry name" value="ACYL-COA DEHYDROGENASE"/>
    <property type="match status" value="1"/>
</dbReference>
<reference evidence="9" key="1">
    <citation type="submission" date="2018-05" db="EMBL/GenBank/DDBJ databases">
        <authorList>
            <person name="Lanie J.A."/>
            <person name="Ng W.-L."/>
            <person name="Kazmierczak K.M."/>
            <person name="Andrzejewski T.M."/>
            <person name="Davidsen T.M."/>
            <person name="Wayne K.J."/>
            <person name="Tettelin H."/>
            <person name="Glass J.I."/>
            <person name="Rusch D."/>
            <person name="Podicherti R."/>
            <person name="Tsui H.-C.T."/>
            <person name="Winkler M.E."/>
        </authorList>
    </citation>
    <scope>NUCLEOTIDE SEQUENCE</scope>
</reference>
<keyword evidence="4" id="KW-0274">FAD</keyword>
<evidence type="ECO:0000256" key="4">
    <source>
        <dbReference type="ARBA" id="ARBA00022827"/>
    </source>
</evidence>
<dbReference type="SUPFAM" id="SSF56645">
    <property type="entry name" value="Acyl-CoA dehydrogenase NM domain-like"/>
    <property type="match status" value="1"/>
</dbReference>
<dbReference type="InterPro" id="IPR006091">
    <property type="entry name" value="Acyl-CoA_Oxase/DH_mid-dom"/>
</dbReference>
<evidence type="ECO:0000256" key="5">
    <source>
        <dbReference type="ARBA" id="ARBA00023002"/>
    </source>
</evidence>
<comment type="similarity">
    <text evidence="2">Belongs to the acyl-CoA dehydrogenase family.</text>
</comment>